<feature type="compositionally biased region" description="Basic and acidic residues" evidence="1">
    <location>
        <begin position="340"/>
        <end position="351"/>
    </location>
</feature>
<dbReference type="InterPro" id="IPR058637">
    <property type="entry name" value="YknX-like_C"/>
</dbReference>
<dbReference type="PANTHER" id="PTHR30469">
    <property type="entry name" value="MULTIDRUG RESISTANCE PROTEIN MDTA"/>
    <property type="match status" value="1"/>
</dbReference>
<dbReference type="Pfam" id="PF25989">
    <property type="entry name" value="YknX_C"/>
    <property type="match status" value="1"/>
</dbReference>
<evidence type="ECO:0000313" key="6">
    <source>
        <dbReference type="Proteomes" id="UP000266301"/>
    </source>
</evidence>
<feature type="region of interest" description="Disordered" evidence="1">
    <location>
        <begin position="335"/>
        <end position="359"/>
    </location>
</feature>
<organism evidence="5 6">
    <name type="scientific">Clostridium fermenticellae</name>
    <dbReference type="NCBI Taxonomy" id="2068654"/>
    <lineage>
        <taxon>Bacteria</taxon>
        <taxon>Bacillati</taxon>
        <taxon>Bacillota</taxon>
        <taxon>Clostridia</taxon>
        <taxon>Eubacteriales</taxon>
        <taxon>Clostridiaceae</taxon>
        <taxon>Clostridium</taxon>
    </lineage>
</organism>
<reference evidence="5 6" key="1">
    <citation type="journal article" date="2019" name="Int. J. Syst. Evol. Microbiol.">
        <title>Clostridium fermenticellae sp. nov., isolated from the mud in a fermentation cellar for the production of the Chinese liquor, baijiu.</title>
        <authorList>
            <person name="Xu P.X."/>
            <person name="Chai L.J."/>
            <person name="Qiu T."/>
            <person name="Zhang X.J."/>
            <person name="Lu Z.M."/>
            <person name="Xiao C."/>
            <person name="Wang S.T."/>
            <person name="Shen C.H."/>
            <person name="Shi J.S."/>
            <person name="Xu Z.H."/>
        </authorList>
    </citation>
    <scope>NUCLEOTIDE SEQUENCE [LARGE SCALE GENOMIC DNA]</scope>
    <source>
        <strain evidence="5 6">JN500901</strain>
    </source>
</reference>
<dbReference type="InterPro" id="IPR058639">
    <property type="entry name" value="BSH_YknX-like"/>
</dbReference>
<dbReference type="Pfam" id="PF25990">
    <property type="entry name" value="Beta-barrel_YknX"/>
    <property type="match status" value="1"/>
</dbReference>
<dbReference type="Proteomes" id="UP000266301">
    <property type="component" value="Chromosome"/>
</dbReference>
<feature type="domain" description="YknX-like barrel-sandwich hybrid" evidence="2">
    <location>
        <begin position="78"/>
        <end position="174"/>
    </location>
</feature>
<feature type="domain" description="YknX-like C-terminal permuted SH3-like" evidence="3">
    <location>
        <begin position="279"/>
        <end position="348"/>
    </location>
</feature>
<evidence type="ECO:0000313" key="5">
    <source>
        <dbReference type="EMBL" id="AYD40899.1"/>
    </source>
</evidence>
<gene>
    <name evidence="5" type="ORF">D4Z93_10335</name>
</gene>
<evidence type="ECO:0000259" key="3">
    <source>
        <dbReference type="Pfam" id="PF25989"/>
    </source>
</evidence>
<accession>A0A386H5B2</accession>
<dbReference type="InterPro" id="IPR058636">
    <property type="entry name" value="Beta-barrel_YknX"/>
</dbReference>
<dbReference type="RefSeq" id="WP_119973301.1">
    <property type="nucleotide sequence ID" value="NZ_CP032416.1"/>
</dbReference>
<dbReference type="Gene3D" id="2.40.420.20">
    <property type="match status" value="1"/>
</dbReference>
<dbReference type="AlphaFoldDB" id="A0A386H5B2"/>
<dbReference type="OrthoDB" id="11589at2"/>
<proteinExistence type="predicted"/>
<sequence length="359" mass="38831">MESKFKSIKGKKKLAIIAFILLVIVIIGIASYSKAKKNDIKSVNISSAIKKNIIESTIVSGTISPNYRNEITLSNTQRVDKVLVTEGQDVKKGDILVQMDSSEYESELSKEKADLSSAQNAMSQAQTGVSNSTDSIRSEIDSLNEKIDACNIKADTDGKVVKVDAKEGQVPQQGDKIIVDDTSKYKVSVDMSQYDAMKVSKGQKAIVKVKGNDSMKYIGSVTDVGQIAQTQTGTNVTQTQQDPKVNVTITLDGASGDDTIKSGYSADVEIIFDERQNAIAVSSDSVKEDKGTKKKYVYVVNDENKVAKKYIRTGIETDDAIEVIGGLKQGEKYVTNPQDTLKEGDTVKDASKVQAGGTK</sequence>
<dbReference type="EMBL" id="CP032416">
    <property type="protein sequence ID" value="AYD40899.1"/>
    <property type="molecule type" value="Genomic_DNA"/>
</dbReference>
<evidence type="ECO:0000259" key="2">
    <source>
        <dbReference type="Pfam" id="PF25984"/>
    </source>
</evidence>
<protein>
    <submittedName>
        <fullName evidence="5">Biotin/lipoyl-binding protein</fullName>
    </submittedName>
</protein>
<keyword evidence="6" id="KW-1185">Reference proteome</keyword>
<evidence type="ECO:0000256" key="1">
    <source>
        <dbReference type="SAM" id="MobiDB-lite"/>
    </source>
</evidence>
<dbReference type="Pfam" id="PF25984">
    <property type="entry name" value="BSH_YknX"/>
    <property type="match status" value="1"/>
</dbReference>
<dbReference type="Gene3D" id="2.40.30.170">
    <property type="match status" value="1"/>
</dbReference>
<name>A0A386H5B2_9CLOT</name>
<dbReference type="KEGG" id="cfer:D4Z93_10335"/>
<dbReference type="Gene3D" id="2.40.50.100">
    <property type="match status" value="1"/>
</dbReference>
<evidence type="ECO:0000259" key="4">
    <source>
        <dbReference type="Pfam" id="PF25990"/>
    </source>
</evidence>
<dbReference type="GO" id="GO:1990281">
    <property type="term" value="C:efflux pump complex"/>
    <property type="evidence" value="ECO:0007669"/>
    <property type="project" value="TreeGrafter"/>
</dbReference>
<dbReference type="SUPFAM" id="SSF111369">
    <property type="entry name" value="HlyD-like secretion proteins"/>
    <property type="match status" value="1"/>
</dbReference>
<dbReference type="GO" id="GO:0015562">
    <property type="term" value="F:efflux transmembrane transporter activity"/>
    <property type="evidence" value="ECO:0007669"/>
    <property type="project" value="TreeGrafter"/>
</dbReference>
<dbReference type="Gene3D" id="1.10.287.470">
    <property type="entry name" value="Helix hairpin bin"/>
    <property type="match status" value="1"/>
</dbReference>
<feature type="domain" description="YknX-like beta-barrel" evidence="4">
    <location>
        <begin position="185"/>
        <end position="270"/>
    </location>
</feature>